<dbReference type="Proteomes" id="UP000595140">
    <property type="component" value="Unassembled WGS sequence"/>
</dbReference>
<gene>
    <name evidence="1" type="ORF">CCAM_LOCUS20122</name>
</gene>
<reference evidence="1 2" key="1">
    <citation type="submission" date="2018-04" db="EMBL/GenBank/DDBJ databases">
        <authorList>
            <person name="Vogel A."/>
        </authorList>
    </citation>
    <scope>NUCLEOTIDE SEQUENCE [LARGE SCALE GENOMIC DNA]</scope>
</reference>
<dbReference type="EMBL" id="OOIL02001788">
    <property type="protein sequence ID" value="VFQ78346.1"/>
    <property type="molecule type" value="Genomic_DNA"/>
</dbReference>
<organism evidence="1 2">
    <name type="scientific">Cuscuta campestris</name>
    <dbReference type="NCBI Taxonomy" id="132261"/>
    <lineage>
        <taxon>Eukaryota</taxon>
        <taxon>Viridiplantae</taxon>
        <taxon>Streptophyta</taxon>
        <taxon>Embryophyta</taxon>
        <taxon>Tracheophyta</taxon>
        <taxon>Spermatophyta</taxon>
        <taxon>Magnoliopsida</taxon>
        <taxon>eudicotyledons</taxon>
        <taxon>Gunneridae</taxon>
        <taxon>Pentapetalae</taxon>
        <taxon>asterids</taxon>
        <taxon>lamiids</taxon>
        <taxon>Solanales</taxon>
        <taxon>Convolvulaceae</taxon>
        <taxon>Cuscuteae</taxon>
        <taxon>Cuscuta</taxon>
        <taxon>Cuscuta subgen. Grammica</taxon>
        <taxon>Cuscuta sect. Cleistogrammica</taxon>
    </lineage>
</organism>
<keyword evidence="2" id="KW-1185">Reference proteome</keyword>
<name>A0A484LQT8_9ASTE</name>
<protein>
    <submittedName>
        <fullName evidence="1">Uncharacterized protein</fullName>
    </submittedName>
</protein>
<dbReference type="AlphaFoldDB" id="A0A484LQT8"/>
<proteinExistence type="predicted"/>
<evidence type="ECO:0000313" key="1">
    <source>
        <dbReference type="EMBL" id="VFQ78346.1"/>
    </source>
</evidence>
<accession>A0A484LQT8</accession>
<evidence type="ECO:0000313" key="2">
    <source>
        <dbReference type="Proteomes" id="UP000595140"/>
    </source>
</evidence>
<sequence length="108" mass="11969">MLGCHHIGATMGAPMLRTDNNCLCDTDNYRLCLSVRSMGAPMSRVHKPLGSDGCCPSSNLATTVTIQFCWDNDNGSVVGWERWIELENNTASTQLIRPGLQWKVENVR</sequence>